<proteinExistence type="predicted"/>
<gene>
    <name evidence="2" type="ORF">G4V63_14465</name>
</gene>
<name>A0A7C9VI11_9BRAD</name>
<protein>
    <recommendedName>
        <fullName evidence="1">Cyanophage baseplate Pam3 plug gp18 domain-containing protein</fullName>
    </recommendedName>
</protein>
<dbReference type="Pfam" id="PF22479">
    <property type="entry name" value="Pam3_gp18"/>
    <property type="match status" value="1"/>
</dbReference>
<keyword evidence="3" id="KW-1185">Reference proteome</keyword>
<reference evidence="2" key="1">
    <citation type="submission" date="2020-02" db="EMBL/GenBank/DDBJ databases">
        <title>Draft genome sequence of Candidatus Afipia apatlaquensis IBT-C3, a potential strain for decolorization of textile dyes.</title>
        <authorList>
            <person name="Sanchez-Reyes A."/>
            <person name="Breton-Deval L."/>
            <person name="Mangelson H."/>
            <person name="Sanchez-Flores A."/>
        </authorList>
    </citation>
    <scope>NUCLEOTIDE SEQUENCE [LARGE SCALE GENOMIC DNA]</scope>
    <source>
        <strain evidence="2">IBT-C3</strain>
    </source>
</reference>
<feature type="domain" description="Cyanophage baseplate Pam3 plug gp18" evidence="1">
    <location>
        <begin position="4"/>
        <end position="97"/>
    </location>
</feature>
<comment type="caution">
    <text evidence="2">The sequence shown here is derived from an EMBL/GenBank/DDBJ whole genome shotgun (WGS) entry which is preliminary data.</text>
</comment>
<evidence type="ECO:0000313" key="3">
    <source>
        <dbReference type="Proteomes" id="UP000480266"/>
    </source>
</evidence>
<evidence type="ECO:0000313" key="2">
    <source>
        <dbReference type="EMBL" id="NGX96369.1"/>
    </source>
</evidence>
<sequence length="101" mass="11175">MPYTIIPCQQVANQELSCILDGQLARITLTTTNYGLFADVLYNEVPVASGRLCLDRTDINPDRYRGLPQFLGFADLQGVDDPTFDGFGTRFLLIYGDPPGN</sequence>
<organism evidence="2 3">
    <name type="scientific">Candidatus Afipia apatlaquensis</name>
    <dbReference type="NCBI Taxonomy" id="2712852"/>
    <lineage>
        <taxon>Bacteria</taxon>
        <taxon>Pseudomonadati</taxon>
        <taxon>Pseudomonadota</taxon>
        <taxon>Alphaproteobacteria</taxon>
        <taxon>Hyphomicrobiales</taxon>
        <taxon>Nitrobacteraceae</taxon>
        <taxon>Afipia</taxon>
    </lineage>
</organism>
<dbReference type="AlphaFoldDB" id="A0A7C9VI11"/>
<evidence type="ECO:0000259" key="1">
    <source>
        <dbReference type="Pfam" id="PF22479"/>
    </source>
</evidence>
<accession>A0A7C9VI11</accession>
<dbReference type="Proteomes" id="UP000480266">
    <property type="component" value="Unassembled WGS sequence"/>
</dbReference>
<dbReference type="EMBL" id="JAAMRR010000746">
    <property type="protein sequence ID" value="NGX96369.1"/>
    <property type="molecule type" value="Genomic_DNA"/>
</dbReference>
<dbReference type="InterPro" id="IPR054252">
    <property type="entry name" value="Pam3_gp18"/>
</dbReference>